<name>A0A3P3Y9Y9_PLABS</name>
<comment type="subcellular location">
    <subcellularLocation>
        <location evidence="1">Nucleus</location>
    </subcellularLocation>
</comment>
<dbReference type="GO" id="GO:0000981">
    <property type="term" value="F:DNA-binding transcription factor activity, RNA polymerase II-specific"/>
    <property type="evidence" value="ECO:0007669"/>
    <property type="project" value="InterPro"/>
</dbReference>
<organism evidence="4 5">
    <name type="scientific">Plasmodiophora brassicae</name>
    <name type="common">Clubroot disease agent</name>
    <dbReference type="NCBI Taxonomy" id="37360"/>
    <lineage>
        <taxon>Eukaryota</taxon>
        <taxon>Sar</taxon>
        <taxon>Rhizaria</taxon>
        <taxon>Endomyxa</taxon>
        <taxon>Phytomyxea</taxon>
        <taxon>Plasmodiophorida</taxon>
        <taxon>Plasmodiophoridae</taxon>
        <taxon>Plasmodiophora</taxon>
    </lineage>
</organism>
<accession>A0A3P3Y9Y9</accession>
<keyword evidence="2" id="KW-0539">Nucleus</keyword>
<gene>
    <name evidence="4" type="ORF">PLBR_LOCUS4190</name>
</gene>
<evidence type="ECO:0000256" key="1">
    <source>
        <dbReference type="ARBA" id="ARBA00004123"/>
    </source>
</evidence>
<dbReference type="Pfam" id="PF00172">
    <property type="entry name" value="Zn_clus"/>
    <property type="match status" value="2"/>
</dbReference>
<dbReference type="SMART" id="SM00066">
    <property type="entry name" value="GAL4"/>
    <property type="match status" value="2"/>
</dbReference>
<keyword evidence="4" id="KW-0496">Mitochondrion</keyword>
<dbReference type="Proteomes" id="UP000290189">
    <property type="component" value="Unassembled WGS sequence"/>
</dbReference>
<geneLocation type="mitochondrion" evidence="4"/>
<dbReference type="GO" id="GO:0008270">
    <property type="term" value="F:zinc ion binding"/>
    <property type="evidence" value="ECO:0007669"/>
    <property type="project" value="InterPro"/>
</dbReference>
<dbReference type="AlphaFoldDB" id="A0A3P3Y9Y9"/>
<reference evidence="4 5" key="1">
    <citation type="submission" date="2018-03" db="EMBL/GenBank/DDBJ databases">
        <authorList>
            <person name="Fogelqvist J."/>
        </authorList>
    </citation>
    <scope>NUCLEOTIDE SEQUENCE [LARGE SCALE GENOMIC DNA]</scope>
</reference>
<dbReference type="Gene3D" id="4.10.240.10">
    <property type="entry name" value="Zn(2)-C6 fungal-type DNA-binding domain"/>
    <property type="match status" value="2"/>
</dbReference>
<dbReference type="GO" id="GO:0005634">
    <property type="term" value="C:nucleus"/>
    <property type="evidence" value="ECO:0007669"/>
    <property type="project" value="UniProtKB-SubCell"/>
</dbReference>
<dbReference type="InterPro" id="IPR001138">
    <property type="entry name" value="Zn2Cys6_DnaBD"/>
</dbReference>
<dbReference type="PANTHER" id="PTHR31001">
    <property type="entry name" value="UNCHARACTERIZED TRANSCRIPTIONAL REGULATORY PROTEIN"/>
    <property type="match status" value="1"/>
</dbReference>
<feature type="domain" description="Zn(2)-C6 fungal-type" evidence="3">
    <location>
        <begin position="122"/>
        <end position="153"/>
    </location>
</feature>
<dbReference type="CDD" id="cd00067">
    <property type="entry name" value="GAL4"/>
    <property type="match status" value="1"/>
</dbReference>
<evidence type="ECO:0000259" key="3">
    <source>
        <dbReference type="PROSITE" id="PS50048"/>
    </source>
</evidence>
<evidence type="ECO:0000313" key="4">
    <source>
        <dbReference type="EMBL" id="SPQ96975.1"/>
    </source>
</evidence>
<dbReference type="PROSITE" id="PS00463">
    <property type="entry name" value="ZN2_CY6_FUNGAL_1"/>
    <property type="match status" value="2"/>
</dbReference>
<evidence type="ECO:0000313" key="5">
    <source>
        <dbReference type="Proteomes" id="UP000290189"/>
    </source>
</evidence>
<proteinExistence type="predicted"/>
<evidence type="ECO:0000256" key="2">
    <source>
        <dbReference type="ARBA" id="ARBA00023242"/>
    </source>
</evidence>
<dbReference type="PROSITE" id="PS50048">
    <property type="entry name" value="ZN2_CY6_FUNGAL_2"/>
    <property type="match status" value="2"/>
</dbReference>
<protein>
    <recommendedName>
        <fullName evidence="3">Zn(2)-C6 fungal-type domain-containing protein</fullName>
    </recommendedName>
</protein>
<sequence>MHWEATMGSGRKLRDLRASPLSSALLPAACTRTGARPALPSSPSYAYCPTRVIAAIVVERRKPSTRSRAGHACLPCSQAKARCDEQRPCGRCLARGMEDQCVSRVVRPRQTRARSDHVPNRACAACRHAKVSCTSPLPCSRCVRLGCDSQCAYPPSRFRGGRHHHRHSDDRDRQLVAAASPCASYSSTTTSSSEPVPLCGGDVLDDANPFTFHIPTPHKPDPADSWGGAPAYYSPLQTPALQSTPPASPWRAAYWNLIC</sequence>
<dbReference type="EMBL" id="OVEO01000006">
    <property type="protein sequence ID" value="SPQ96975.1"/>
    <property type="molecule type" value="Genomic_DNA"/>
</dbReference>
<dbReference type="InterPro" id="IPR050613">
    <property type="entry name" value="Sec_Metabolite_Reg"/>
</dbReference>
<dbReference type="SUPFAM" id="SSF57701">
    <property type="entry name" value="Zn2/Cys6 DNA-binding domain"/>
    <property type="match status" value="2"/>
</dbReference>
<dbReference type="InterPro" id="IPR036864">
    <property type="entry name" value="Zn2-C6_fun-type_DNA-bd_sf"/>
</dbReference>
<feature type="domain" description="Zn(2)-C6 fungal-type" evidence="3">
    <location>
        <begin position="72"/>
        <end position="103"/>
    </location>
</feature>